<evidence type="ECO:0000256" key="2">
    <source>
        <dbReference type="ARBA" id="ARBA00022692"/>
    </source>
</evidence>
<keyword evidence="4 10" id="KW-0067">ATP-binding</keyword>
<keyword evidence="2 7" id="KW-0812">Transmembrane</keyword>
<dbReference type="InterPro" id="IPR003593">
    <property type="entry name" value="AAA+_ATPase"/>
</dbReference>
<feature type="domain" description="ABC transmembrane type-1" evidence="9">
    <location>
        <begin position="38"/>
        <end position="316"/>
    </location>
</feature>
<feature type="transmembrane region" description="Helical" evidence="7">
    <location>
        <begin position="162"/>
        <end position="189"/>
    </location>
</feature>
<dbReference type="SUPFAM" id="SSF52540">
    <property type="entry name" value="P-loop containing nucleoside triphosphate hydrolases"/>
    <property type="match status" value="1"/>
</dbReference>
<organism evidence="10 11">
    <name type="scientific">Ferrovibrio xuzhouensis</name>
    <dbReference type="NCBI Taxonomy" id="1576914"/>
    <lineage>
        <taxon>Bacteria</taxon>
        <taxon>Pseudomonadati</taxon>
        <taxon>Pseudomonadota</taxon>
        <taxon>Alphaproteobacteria</taxon>
        <taxon>Rhodospirillales</taxon>
        <taxon>Rhodospirillaceae</taxon>
        <taxon>Ferrovibrio</taxon>
    </lineage>
</organism>
<dbReference type="InterPro" id="IPR011527">
    <property type="entry name" value="ABC1_TM_dom"/>
</dbReference>
<proteinExistence type="predicted"/>
<comment type="caution">
    <text evidence="10">The sequence shown here is derived from an EMBL/GenBank/DDBJ whole genome shotgun (WGS) entry which is preliminary data.</text>
</comment>
<dbReference type="SUPFAM" id="SSF90123">
    <property type="entry name" value="ABC transporter transmembrane region"/>
    <property type="match status" value="1"/>
</dbReference>
<dbReference type="InterPro" id="IPR039421">
    <property type="entry name" value="Type_1_exporter"/>
</dbReference>
<feature type="transmembrane region" description="Helical" evidence="7">
    <location>
        <begin position="258"/>
        <end position="278"/>
    </location>
</feature>
<evidence type="ECO:0000259" key="9">
    <source>
        <dbReference type="PROSITE" id="PS50929"/>
    </source>
</evidence>
<evidence type="ECO:0000313" key="11">
    <source>
        <dbReference type="Proteomes" id="UP001595711"/>
    </source>
</evidence>
<evidence type="ECO:0000256" key="1">
    <source>
        <dbReference type="ARBA" id="ARBA00004651"/>
    </source>
</evidence>
<protein>
    <submittedName>
        <fullName evidence="10">ABC transporter ATP-binding protein</fullName>
    </submittedName>
</protein>
<dbReference type="InterPro" id="IPR017871">
    <property type="entry name" value="ABC_transporter-like_CS"/>
</dbReference>
<dbReference type="Gene3D" id="3.40.50.300">
    <property type="entry name" value="P-loop containing nucleotide triphosphate hydrolases"/>
    <property type="match status" value="1"/>
</dbReference>
<evidence type="ECO:0000256" key="4">
    <source>
        <dbReference type="ARBA" id="ARBA00022840"/>
    </source>
</evidence>
<dbReference type="PROSITE" id="PS00211">
    <property type="entry name" value="ABC_TRANSPORTER_1"/>
    <property type="match status" value="1"/>
</dbReference>
<reference evidence="11" key="1">
    <citation type="journal article" date="2019" name="Int. J. Syst. Evol. Microbiol.">
        <title>The Global Catalogue of Microorganisms (GCM) 10K type strain sequencing project: providing services to taxonomists for standard genome sequencing and annotation.</title>
        <authorList>
            <consortium name="The Broad Institute Genomics Platform"/>
            <consortium name="The Broad Institute Genome Sequencing Center for Infectious Disease"/>
            <person name="Wu L."/>
            <person name="Ma J."/>
        </authorList>
    </citation>
    <scope>NUCLEOTIDE SEQUENCE [LARGE SCALE GENOMIC DNA]</scope>
    <source>
        <strain evidence="11">KCTC 42182</strain>
    </source>
</reference>
<dbReference type="PROSITE" id="PS50893">
    <property type="entry name" value="ABC_TRANSPORTER_2"/>
    <property type="match status" value="1"/>
</dbReference>
<dbReference type="EMBL" id="JBHRYJ010000001">
    <property type="protein sequence ID" value="MFC3674193.1"/>
    <property type="molecule type" value="Genomic_DNA"/>
</dbReference>
<dbReference type="PANTHER" id="PTHR43394:SF1">
    <property type="entry name" value="ATP-BINDING CASSETTE SUB-FAMILY B MEMBER 10, MITOCHONDRIAL"/>
    <property type="match status" value="1"/>
</dbReference>
<dbReference type="Proteomes" id="UP001595711">
    <property type="component" value="Unassembled WGS sequence"/>
</dbReference>
<dbReference type="PROSITE" id="PS50929">
    <property type="entry name" value="ABC_TM1F"/>
    <property type="match status" value="1"/>
</dbReference>
<dbReference type="SMART" id="SM00382">
    <property type="entry name" value="AAA"/>
    <property type="match status" value="1"/>
</dbReference>
<dbReference type="GO" id="GO:0005524">
    <property type="term" value="F:ATP binding"/>
    <property type="evidence" value="ECO:0007669"/>
    <property type="project" value="UniProtKB-KW"/>
</dbReference>
<feature type="transmembrane region" description="Helical" evidence="7">
    <location>
        <begin position="69"/>
        <end position="93"/>
    </location>
</feature>
<dbReference type="InterPro" id="IPR036640">
    <property type="entry name" value="ABC1_TM_sf"/>
</dbReference>
<evidence type="ECO:0000259" key="8">
    <source>
        <dbReference type="PROSITE" id="PS50893"/>
    </source>
</evidence>
<dbReference type="Pfam" id="PF00664">
    <property type="entry name" value="ABC_membrane"/>
    <property type="match status" value="1"/>
</dbReference>
<accession>A0ABV7V9S4</accession>
<dbReference type="InterPro" id="IPR003439">
    <property type="entry name" value="ABC_transporter-like_ATP-bd"/>
</dbReference>
<dbReference type="CDD" id="cd18552">
    <property type="entry name" value="ABC_6TM_MsbA_like"/>
    <property type="match status" value="1"/>
</dbReference>
<comment type="subcellular location">
    <subcellularLocation>
        <location evidence="1">Cell membrane</location>
        <topology evidence="1">Multi-pass membrane protein</topology>
    </subcellularLocation>
</comment>
<evidence type="ECO:0000256" key="7">
    <source>
        <dbReference type="SAM" id="Phobius"/>
    </source>
</evidence>
<dbReference type="RefSeq" id="WP_379720707.1">
    <property type="nucleotide sequence ID" value="NZ_JBHRYJ010000001.1"/>
</dbReference>
<evidence type="ECO:0000313" key="10">
    <source>
        <dbReference type="EMBL" id="MFC3674193.1"/>
    </source>
</evidence>
<keyword evidence="3" id="KW-0547">Nucleotide-binding</keyword>
<feature type="domain" description="ABC transporter" evidence="8">
    <location>
        <begin position="350"/>
        <end position="584"/>
    </location>
</feature>
<dbReference type="Gene3D" id="1.20.1560.10">
    <property type="entry name" value="ABC transporter type 1, transmembrane domain"/>
    <property type="match status" value="1"/>
</dbReference>
<keyword evidence="6 7" id="KW-0472">Membrane</keyword>
<evidence type="ECO:0000256" key="6">
    <source>
        <dbReference type="ARBA" id="ARBA00023136"/>
    </source>
</evidence>
<gene>
    <name evidence="10" type="ORF">ACFOOQ_01480</name>
</gene>
<evidence type="ECO:0000256" key="5">
    <source>
        <dbReference type="ARBA" id="ARBA00022989"/>
    </source>
</evidence>
<dbReference type="Pfam" id="PF00005">
    <property type="entry name" value="ABC_tran"/>
    <property type="match status" value="1"/>
</dbReference>
<sequence length="593" mass="64425">MTDSTASRSTPAPDASSARLIRRLLAEQVRPHVGSLTFALLSMAIVAAMTAATAWLLKPAIDRVFTDRDPYWTMVVPLMVVVVVVVKAIASYFEGTLMTRFGERIIADTQIRMYAHLIRADLAWLHDSHSGKLIASFLYDATLLREAISKSLTGMVKESFSLIFLTGVMFAMNWRFALIVCVIFPFIGLTTRRLGRKARKGSARSQQETGKFTTILSETFDGARMVKAYGMEQREINRARLSVETRLTHIMKVVRARAAASPTAEGLGGIAVAVIIYIGGSSTTLTLGTLTAFIYAALSAYQPLKSLANLNTALQEGLAAAERIFALLDIQPKIREAENARTMTVTGGAIRLDDVSFRYTEDKSALHRVSLTVPAGRKAALVGASGAGKSTILNLIPRFYDAGEGRVTIDGQDVREVSLASLRRNIALVSQELTLFDDSIRANIAYGRPEADLADIEAAARHAAAHDFIMALPEGYDTLVGENGVKLSGGQRQRIAIARAMLRDAPILLLDEATSALDSESERLIQKALTELMKGRTTLVIAHRLSTVIDADVIFVLDHGRLVEQGTHAELLARNGAYARLYATQFAAEAAVS</sequence>
<feature type="transmembrane region" description="Helical" evidence="7">
    <location>
        <begin position="33"/>
        <end position="57"/>
    </location>
</feature>
<keyword evidence="5 7" id="KW-1133">Transmembrane helix</keyword>
<keyword evidence="11" id="KW-1185">Reference proteome</keyword>
<dbReference type="PANTHER" id="PTHR43394">
    <property type="entry name" value="ATP-DEPENDENT PERMEASE MDL1, MITOCHONDRIAL"/>
    <property type="match status" value="1"/>
</dbReference>
<evidence type="ECO:0000256" key="3">
    <source>
        <dbReference type="ARBA" id="ARBA00022741"/>
    </source>
</evidence>
<dbReference type="InterPro" id="IPR027417">
    <property type="entry name" value="P-loop_NTPase"/>
</dbReference>
<name>A0ABV7V9S4_9PROT</name>